<feature type="domain" description="MMS19 N-terminal" evidence="7">
    <location>
        <begin position="38"/>
        <end position="298"/>
    </location>
</feature>
<dbReference type="Pfam" id="PF14500">
    <property type="entry name" value="MMS19_N"/>
    <property type="match status" value="1"/>
</dbReference>
<dbReference type="STRING" id="436010.A0A166JN42"/>
<keyword evidence="5" id="KW-0234">DNA repair</keyword>
<evidence type="ECO:0000256" key="2">
    <source>
        <dbReference type="ARBA" id="ARBA00009340"/>
    </source>
</evidence>
<dbReference type="PANTHER" id="PTHR12891:SF0">
    <property type="entry name" value="MMS19 NUCLEOTIDE EXCISION REPAIR PROTEIN HOMOLOG"/>
    <property type="match status" value="1"/>
</dbReference>
<dbReference type="Pfam" id="PF12460">
    <property type="entry name" value="MMS19_C"/>
    <property type="match status" value="1"/>
</dbReference>
<gene>
    <name evidence="8" type="ORF">FIBSPDRAFT_522434</name>
</gene>
<dbReference type="GO" id="GO:0016226">
    <property type="term" value="P:iron-sulfur cluster assembly"/>
    <property type="evidence" value="ECO:0007669"/>
    <property type="project" value="UniProtKB-UniRule"/>
</dbReference>
<dbReference type="Proteomes" id="UP000076532">
    <property type="component" value="Unassembled WGS sequence"/>
</dbReference>
<proteinExistence type="inferred from homology"/>
<dbReference type="PANTHER" id="PTHR12891">
    <property type="entry name" value="DNA REPAIR/TRANSCRIPTION PROTEIN MET18/MMS19"/>
    <property type="match status" value="1"/>
</dbReference>
<dbReference type="SUPFAM" id="SSF48371">
    <property type="entry name" value="ARM repeat"/>
    <property type="match status" value="1"/>
</dbReference>
<accession>A0A166JN42</accession>
<protein>
    <recommendedName>
        <fullName evidence="5">MMS19 nucleotide excision repair protein</fullName>
    </recommendedName>
</protein>
<evidence type="ECO:0000313" key="8">
    <source>
        <dbReference type="EMBL" id="KZP21037.1"/>
    </source>
</evidence>
<dbReference type="GO" id="GO:0005634">
    <property type="term" value="C:nucleus"/>
    <property type="evidence" value="ECO:0007669"/>
    <property type="project" value="UniProtKB-SubCell"/>
</dbReference>
<keyword evidence="5" id="KW-0227">DNA damage</keyword>
<name>A0A166JN42_9AGAM</name>
<evidence type="ECO:0000256" key="5">
    <source>
        <dbReference type="RuleBase" id="RU367072"/>
    </source>
</evidence>
<evidence type="ECO:0000256" key="3">
    <source>
        <dbReference type="ARBA" id="ARBA00022737"/>
    </source>
</evidence>
<reference evidence="8 9" key="1">
    <citation type="journal article" date="2016" name="Mol. Biol. Evol.">
        <title>Comparative Genomics of Early-Diverging Mushroom-Forming Fungi Provides Insights into the Origins of Lignocellulose Decay Capabilities.</title>
        <authorList>
            <person name="Nagy L.G."/>
            <person name="Riley R."/>
            <person name="Tritt A."/>
            <person name="Adam C."/>
            <person name="Daum C."/>
            <person name="Floudas D."/>
            <person name="Sun H."/>
            <person name="Yadav J.S."/>
            <person name="Pangilinan J."/>
            <person name="Larsson K.H."/>
            <person name="Matsuura K."/>
            <person name="Barry K."/>
            <person name="Labutti K."/>
            <person name="Kuo R."/>
            <person name="Ohm R.A."/>
            <person name="Bhattacharya S.S."/>
            <person name="Shirouzu T."/>
            <person name="Yoshinaga Y."/>
            <person name="Martin F.M."/>
            <person name="Grigoriev I.V."/>
            <person name="Hibbett D.S."/>
        </authorList>
    </citation>
    <scope>NUCLEOTIDE SEQUENCE [LARGE SCALE GENOMIC DNA]</scope>
    <source>
        <strain evidence="8 9">CBS 109695</strain>
    </source>
</reference>
<dbReference type="InterPro" id="IPR029240">
    <property type="entry name" value="MMS19_N"/>
</dbReference>
<dbReference type="AlphaFoldDB" id="A0A166JN42"/>
<dbReference type="GO" id="GO:0051604">
    <property type="term" value="P:protein maturation"/>
    <property type="evidence" value="ECO:0007669"/>
    <property type="project" value="UniProtKB-UniRule"/>
</dbReference>
<keyword evidence="9" id="KW-1185">Reference proteome</keyword>
<evidence type="ECO:0000259" key="6">
    <source>
        <dbReference type="Pfam" id="PF12460"/>
    </source>
</evidence>
<evidence type="ECO:0000256" key="1">
    <source>
        <dbReference type="ARBA" id="ARBA00004123"/>
    </source>
</evidence>
<keyword evidence="4 5" id="KW-0539">Nucleus</keyword>
<feature type="domain" description="MMS19 C-terminal" evidence="6">
    <location>
        <begin position="543"/>
        <end position="993"/>
    </location>
</feature>
<dbReference type="InterPro" id="IPR024687">
    <property type="entry name" value="MMS19_C"/>
</dbReference>
<keyword evidence="3" id="KW-0677">Repeat</keyword>
<organism evidence="8 9">
    <name type="scientific">Athelia psychrophila</name>
    <dbReference type="NCBI Taxonomy" id="1759441"/>
    <lineage>
        <taxon>Eukaryota</taxon>
        <taxon>Fungi</taxon>
        <taxon>Dikarya</taxon>
        <taxon>Basidiomycota</taxon>
        <taxon>Agaricomycotina</taxon>
        <taxon>Agaricomycetes</taxon>
        <taxon>Agaricomycetidae</taxon>
        <taxon>Atheliales</taxon>
        <taxon>Atheliaceae</taxon>
        <taxon>Athelia</taxon>
    </lineage>
</organism>
<dbReference type="Gene3D" id="1.25.10.10">
    <property type="entry name" value="Leucine-rich Repeat Variant"/>
    <property type="match status" value="1"/>
</dbReference>
<evidence type="ECO:0000313" key="9">
    <source>
        <dbReference type="Proteomes" id="UP000076532"/>
    </source>
</evidence>
<comment type="subcellular location">
    <subcellularLocation>
        <location evidence="1 5">Nucleus</location>
    </subcellularLocation>
</comment>
<dbReference type="OrthoDB" id="342900at2759"/>
<dbReference type="InterPro" id="IPR039920">
    <property type="entry name" value="MMS19"/>
</dbReference>
<dbReference type="EMBL" id="KV417550">
    <property type="protein sequence ID" value="KZP21037.1"/>
    <property type="molecule type" value="Genomic_DNA"/>
</dbReference>
<dbReference type="InterPro" id="IPR016024">
    <property type="entry name" value="ARM-type_fold"/>
</dbReference>
<dbReference type="GO" id="GO:0006281">
    <property type="term" value="P:DNA repair"/>
    <property type="evidence" value="ECO:0007669"/>
    <property type="project" value="UniProtKB-UniRule"/>
</dbReference>
<dbReference type="InterPro" id="IPR011989">
    <property type="entry name" value="ARM-like"/>
</dbReference>
<evidence type="ECO:0000259" key="7">
    <source>
        <dbReference type="Pfam" id="PF14500"/>
    </source>
</evidence>
<dbReference type="GO" id="GO:0097361">
    <property type="term" value="C:cytosolic [4Fe-4S] assembly targeting complex"/>
    <property type="evidence" value="ECO:0007669"/>
    <property type="project" value="UniProtKB-UniRule"/>
</dbReference>
<comment type="similarity">
    <text evidence="2 5">Belongs to the MET18/MMS19 family.</text>
</comment>
<comment type="function">
    <text evidence="5">Key component of the cytosolic iron-sulfur protein assembly (CIA) complex, a multiprotein complex that mediates the incorporation of iron-sulfur cluster into apoproteins specifically involved in DNA metabolism and genomic integrity. In the CIA complex, MMS19 acts as an adapter between early-acting CIA components and a subset of cellular target iron-sulfur proteins.</text>
</comment>
<evidence type="ECO:0000256" key="4">
    <source>
        <dbReference type="ARBA" id="ARBA00023242"/>
    </source>
</evidence>
<sequence length="1039" mass="114378">MESVERTIRTWMGSGRDVEIEETVQGISAGNITLVGVVKSLGEYLTSEDDAIRTKGVDFLSQVIKACPVEKFTRQHTRVLVTFMCGKLDDTETIIPALNALVTLSSLPTCTAVDAQDICRGLFRHVKRDALTAPNRFNLFSIIDSLMSRQRDALKSMREEFLKGYAVIAEGEKDPRNLLTAFAIARVILVEFDITDHVETMFNIVFCYYPISFRPPANDPYGISSDDLKMALRSCLCATPLFGPLAIPVYLDKLAAGSPTSKRDTLQSMSASFPVYGAALARQSAHKIWSALKLEIFQPTDSITEAESLRTTQVLIQTIYADSPDSESSNMEGLAQEACEECVKILREPEKTQARPAIKILCAFMATTATVSRYTVAQAVPHLVKTFLSPDEIPNRAPTTVLLAELVTAAQCSMKNPDNSSEDSAEIFIFPFKDEVLGVFTVGLNTASTRAAALVGLKAMVATPNLLTDEELGFIVHNTEKILQADPDDEEDASEDVIGLLVKISSINSRHLEEQTLPLLFGSLPDMAPSRETASGREKYWRTLSALSKICVQQELFETMVVRLSTKLDLLCGPAGSAGSGTVSDLEPTAAYAHAILTALSNTITTKIGLGHADVPKYVDRLVSRLYNLFIYSALVVTNGNTPTAEPRVIDAAAHIITLITKTLTIQRQELFAANLFSAYLHGDVQALAEGHWKIPSDKIFMPMEQNASAPQKNLMALFSAGIVPLRKEVAFNLDSLDDFLRTVIHWSNASSTSLQHRAAWCTLTSLVNKRAEDIAVFLKYMIETYWTAEILDPELIADKRIHAIRTWIWVSKALVVRSHPEAMSFVNKLFDILGDRDVGSYAANGIGEIAGPDDTLTKQNYAIVKILYAQKYFNTLLPRLIGGATSNTPQEQLPYLVALTSLIRFAPQRTYEHQMSTLMPLLIRGLGLPDAKIRADVIETLLAAVGKEPTEDPSISEHASTLVSAMLNNCITAEMASTRVRVAAVRYLGILPTVVRYDILHPHKPTVLSVLAKVLDDPKRVVRKEAVDTRTIWFKYNG</sequence>